<dbReference type="OrthoDB" id="10037790at2759"/>
<evidence type="ECO:0000313" key="3">
    <source>
        <dbReference type="Proteomes" id="UP000663832"/>
    </source>
</evidence>
<dbReference type="AlphaFoldDB" id="A0A814DFG6"/>
<dbReference type="EMBL" id="CAJNOM010000525">
    <property type="protein sequence ID" value="CAF1485016.1"/>
    <property type="molecule type" value="Genomic_DNA"/>
</dbReference>
<protein>
    <submittedName>
        <fullName evidence="1">Uncharacterized protein</fullName>
    </submittedName>
</protein>
<evidence type="ECO:0000313" key="1">
    <source>
        <dbReference type="EMBL" id="CAF0957625.1"/>
    </source>
</evidence>
<dbReference type="PANTHER" id="PTHR47148">
    <property type="entry name" value="CYTOCHROME C OXIDASE ASSEMBLY FACTOR 1 HOMOLOG"/>
    <property type="match status" value="1"/>
</dbReference>
<proteinExistence type="predicted"/>
<dbReference type="EMBL" id="CAJNOI010000055">
    <property type="protein sequence ID" value="CAF0957625.1"/>
    <property type="molecule type" value="Genomic_DNA"/>
</dbReference>
<dbReference type="Proteomes" id="UP000663877">
    <property type="component" value="Unassembled WGS sequence"/>
</dbReference>
<evidence type="ECO:0000313" key="4">
    <source>
        <dbReference type="Proteomes" id="UP000663877"/>
    </source>
</evidence>
<gene>
    <name evidence="1" type="ORF">BJG266_LOCUS13567</name>
    <name evidence="2" type="ORF">QVE165_LOCUS42492</name>
</gene>
<keyword evidence="3" id="KW-1185">Reference proteome</keyword>
<sequence length="164" mass="18800">MAFKFALVGSTMALVGYTTYKYMAKPNSTIYTEKPFYEEALVLTRGYKPITEKLVEPIQPLKIDTSNEFNSLSLLGAQVQIPIRGNKRSGAVYCYATRDSLDDDWHVDKLEFKANNQPNRYQFYDRSLRRVPTPSEQALLDYKKELEEKRARDSMVLSSTPAPV</sequence>
<reference evidence="1" key="1">
    <citation type="submission" date="2021-02" db="EMBL/GenBank/DDBJ databases">
        <authorList>
            <person name="Nowell W R."/>
        </authorList>
    </citation>
    <scope>NUCLEOTIDE SEQUENCE</scope>
</reference>
<dbReference type="GO" id="GO:0032981">
    <property type="term" value="P:mitochondrial respiratory chain complex I assembly"/>
    <property type="evidence" value="ECO:0007669"/>
    <property type="project" value="TreeGrafter"/>
</dbReference>
<accession>A0A814DFG6</accession>
<evidence type="ECO:0000313" key="2">
    <source>
        <dbReference type="EMBL" id="CAF1485016.1"/>
    </source>
</evidence>
<dbReference type="Pfam" id="PF08695">
    <property type="entry name" value="Coa1"/>
    <property type="match status" value="1"/>
</dbReference>
<name>A0A814DFG6_9BILA</name>
<comment type="caution">
    <text evidence="1">The sequence shown here is derived from an EMBL/GenBank/DDBJ whole genome shotgun (WGS) entry which is preliminary data.</text>
</comment>
<dbReference type="PANTHER" id="PTHR47148:SF1">
    <property type="entry name" value="CYTOCHROME C OXIDASE ASSEMBLY FACTOR 1 HOMOLOG"/>
    <property type="match status" value="1"/>
</dbReference>
<dbReference type="GO" id="GO:0005743">
    <property type="term" value="C:mitochondrial inner membrane"/>
    <property type="evidence" value="ECO:0007669"/>
    <property type="project" value="TreeGrafter"/>
</dbReference>
<dbReference type="GO" id="GO:0033617">
    <property type="term" value="P:mitochondrial respiratory chain complex IV assembly"/>
    <property type="evidence" value="ECO:0007669"/>
    <property type="project" value="TreeGrafter"/>
</dbReference>
<dbReference type="InterPro" id="IPR014807">
    <property type="entry name" value="Coa1"/>
</dbReference>
<dbReference type="Proteomes" id="UP000663832">
    <property type="component" value="Unassembled WGS sequence"/>
</dbReference>
<organism evidence="1 4">
    <name type="scientific">Adineta steineri</name>
    <dbReference type="NCBI Taxonomy" id="433720"/>
    <lineage>
        <taxon>Eukaryota</taxon>
        <taxon>Metazoa</taxon>
        <taxon>Spiralia</taxon>
        <taxon>Gnathifera</taxon>
        <taxon>Rotifera</taxon>
        <taxon>Eurotatoria</taxon>
        <taxon>Bdelloidea</taxon>
        <taxon>Adinetida</taxon>
        <taxon>Adinetidae</taxon>
        <taxon>Adineta</taxon>
    </lineage>
</organism>